<feature type="transmembrane region" description="Helical" evidence="8">
    <location>
        <begin position="274"/>
        <end position="291"/>
    </location>
</feature>
<feature type="transmembrane region" description="Helical" evidence="8">
    <location>
        <begin position="331"/>
        <end position="352"/>
    </location>
</feature>
<dbReference type="PATRIC" id="fig|28092.6.peg.5240"/>
<dbReference type="OrthoDB" id="9781411at2"/>
<feature type="region of interest" description="Disordered" evidence="7">
    <location>
        <begin position="584"/>
        <end position="605"/>
    </location>
</feature>
<comment type="similarity">
    <text evidence="2">Belongs to the monovalent cation:proton antiporter 2 (CPA2) transporter (TC 2.A.37) family.</text>
</comment>
<evidence type="ECO:0000256" key="2">
    <source>
        <dbReference type="ARBA" id="ARBA00005551"/>
    </source>
</evidence>
<feature type="transmembrane region" description="Helical" evidence="8">
    <location>
        <begin position="83"/>
        <end position="108"/>
    </location>
</feature>
<feature type="domain" description="Cation/H+ exchanger transmembrane" evidence="9">
    <location>
        <begin position="15"/>
        <end position="377"/>
    </location>
</feature>
<feature type="transmembrane region" description="Helical" evidence="8">
    <location>
        <begin position="218"/>
        <end position="238"/>
    </location>
</feature>
<protein>
    <submittedName>
        <fullName evidence="10">Potassium transporter</fullName>
    </submittedName>
</protein>
<dbReference type="PANTHER" id="PTHR42751">
    <property type="entry name" value="SODIUM/HYDROGEN EXCHANGER FAMILY/TRKA DOMAIN PROTEIN"/>
    <property type="match status" value="1"/>
</dbReference>
<organism evidence="10 11">
    <name type="scientific">Robbsia andropogonis</name>
    <dbReference type="NCBI Taxonomy" id="28092"/>
    <lineage>
        <taxon>Bacteria</taxon>
        <taxon>Pseudomonadati</taxon>
        <taxon>Pseudomonadota</taxon>
        <taxon>Betaproteobacteria</taxon>
        <taxon>Burkholderiales</taxon>
        <taxon>Burkholderiaceae</taxon>
        <taxon>Robbsia</taxon>
    </lineage>
</organism>
<feature type="transmembrane region" description="Helical" evidence="8">
    <location>
        <begin position="59"/>
        <end position="76"/>
    </location>
</feature>
<feature type="transmembrane region" description="Helical" evidence="8">
    <location>
        <begin position="244"/>
        <end position="262"/>
    </location>
</feature>
<feature type="transmembrane region" description="Helical" evidence="8">
    <location>
        <begin position="515"/>
        <end position="539"/>
    </location>
</feature>
<feature type="transmembrane region" description="Helical" evidence="8">
    <location>
        <begin position="32"/>
        <end position="53"/>
    </location>
</feature>
<dbReference type="RefSeq" id="WP_024901641.1">
    <property type="nucleotide sequence ID" value="NZ_CADFGU010000013.1"/>
</dbReference>
<dbReference type="GO" id="GO:0015297">
    <property type="term" value="F:antiporter activity"/>
    <property type="evidence" value="ECO:0007669"/>
    <property type="project" value="InterPro"/>
</dbReference>
<evidence type="ECO:0000256" key="5">
    <source>
        <dbReference type="ARBA" id="ARBA00022989"/>
    </source>
</evidence>
<dbReference type="Pfam" id="PF00999">
    <property type="entry name" value="Na_H_Exchanger"/>
    <property type="match status" value="1"/>
</dbReference>
<comment type="subcellular location">
    <subcellularLocation>
        <location evidence="1">Membrane</location>
        <topology evidence="1">Multi-pass membrane protein</topology>
    </subcellularLocation>
</comment>
<dbReference type="AlphaFoldDB" id="A0A0F5JUT8"/>
<keyword evidence="11" id="KW-1185">Reference proteome</keyword>
<reference evidence="10 11" key="1">
    <citation type="submission" date="2015-03" db="EMBL/GenBank/DDBJ databases">
        <title>Draft Genome Sequence of Burkholderia andropogonis type strain ICMP2807, isolated from Sorghum bicolor.</title>
        <authorList>
            <person name="Lopes-Santos L."/>
            <person name="Castro D.B."/>
            <person name="Ottoboni L.M."/>
            <person name="Park D."/>
            <person name="Weirc B.S."/>
            <person name="Destefano S.A."/>
        </authorList>
    </citation>
    <scope>NUCLEOTIDE SEQUENCE [LARGE SCALE GENOMIC DNA]</scope>
    <source>
        <strain evidence="10 11">ICMP2807</strain>
    </source>
</reference>
<evidence type="ECO:0000256" key="6">
    <source>
        <dbReference type="ARBA" id="ARBA00023136"/>
    </source>
</evidence>
<feature type="transmembrane region" description="Helical" evidence="8">
    <location>
        <begin position="358"/>
        <end position="378"/>
    </location>
</feature>
<keyword evidence="4 8" id="KW-0812">Transmembrane</keyword>
<evidence type="ECO:0000256" key="1">
    <source>
        <dbReference type="ARBA" id="ARBA00004141"/>
    </source>
</evidence>
<dbReference type="STRING" id="28092.WM40_22300"/>
<comment type="caution">
    <text evidence="10">The sequence shown here is derived from an EMBL/GenBank/DDBJ whole genome shotgun (WGS) entry which is preliminary data.</text>
</comment>
<keyword evidence="5 8" id="KW-1133">Transmembrane helix</keyword>
<dbReference type="Proteomes" id="UP000033618">
    <property type="component" value="Unassembled WGS sequence"/>
</dbReference>
<accession>A0A0F5JUT8</accession>
<feature type="transmembrane region" description="Helical" evidence="8">
    <location>
        <begin position="184"/>
        <end position="206"/>
    </location>
</feature>
<feature type="transmembrane region" description="Helical" evidence="8">
    <location>
        <begin position="151"/>
        <end position="172"/>
    </location>
</feature>
<keyword evidence="6 8" id="KW-0472">Membrane</keyword>
<feature type="transmembrane region" description="Helical" evidence="8">
    <location>
        <begin position="426"/>
        <end position="447"/>
    </location>
</feature>
<gene>
    <name evidence="10" type="ORF">WM40_22300</name>
</gene>
<evidence type="ECO:0000256" key="3">
    <source>
        <dbReference type="ARBA" id="ARBA00022448"/>
    </source>
</evidence>
<feature type="transmembrane region" description="Helical" evidence="8">
    <location>
        <begin position="467"/>
        <end position="485"/>
    </location>
</feature>
<dbReference type="InterPro" id="IPR038770">
    <property type="entry name" value="Na+/solute_symporter_sf"/>
</dbReference>
<feature type="transmembrane region" description="Helical" evidence="8">
    <location>
        <begin position="120"/>
        <end position="139"/>
    </location>
</feature>
<feature type="transmembrane region" description="Helical" evidence="8">
    <location>
        <begin position="297"/>
        <end position="319"/>
    </location>
</feature>
<feature type="transmembrane region" description="Helical" evidence="8">
    <location>
        <begin position="545"/>
        <end position="565"/>
    </location>
</feature>
<proteinExistence type="inferred from homology"/>
<dbReference type="InterPro" id="IPR006153">
    <property type="entry name" value="Cation/H_exchanger_TM"/>
</dbReference>
<dbReference type="Gene3D" id="1.20.1530.20">
    <property type="match status" value="1"/>
</dbReference>
<evidence type="ECO:0000256" key="4">
    <source>
        <dbReference type="ARBA" id="ARBA00022692"/>
    </source>
</evidence>
<evidence type="ECO:0000256" key="8">
    <source>
        <dbReference type="SAM" id="Phobius"/>
    </source>
</evidence>
<sequence length="605" mass="65509">MHHEVGFIQDLAVIMAIAGIITLLFHRIRQPVVLGYILAGVIIGPHTPPFKLISNEQTISTLAELGVVFLLFSLGLEFSMKKLFRVGMTAVVAAVAEIALMLWLGYGIGQYFGWSAMDSLFLGAMLAISSTTIIVKALDELKLKRDRFAQLVFGILIVEDILAIAMIALLSGVAGSGSVDPYEVAVTLCKLVLFMTVSLLVGFLLVPRFLDYVARFRNTEVLLITTLGLCFGFCLIVVKLDYSIALGAFLIGAIIAESRQVHAIEALIQPVRDLFSAIFFVTIGLMLDPAVLSQHGWAIAVITVAVVAGKVIGCGLGAFVTGNDGRTSMQVGMSLAQIGEFSFIIAALGLSLHVTSEFLYPIAVAVSALTTLFTPYLIRGAVPLSSFLGRRMPSGAARVGNTYTRWLQNLSPGSGRTVLLQMVRRIILQIALNLALVAAIFLASSYFSPSLDRWLGGWIGPVQFRHAALWGAALIASMPCLVAVYRKLKTLALLLAEVSVTPRHAGRFTGGLRRVIAECVPIFGMFGIFLLMVALSGRILPPRDLLIVVLAAAAVLLGITWRWFVRVHAHLQIALRETLDKNRDEHAEEAHDAASAGRRHESPER</sequence>
<dbReference type="GO" id="GO:0016020">
    <property type="term" value="C:membrane"/>
    <property type="evidence" value="ECO:0007669"/>
    <property type="project" value="UniProtKB-SubCell"/>
</dbReference>
<dbReference type="PANTHER" id="PTHR42751:SF3">
    <property type="entry name" value="SODIUM_GLUTAMATE SYMPORTER"/>
    <property type="match status" value="1"/>
</dbReference>
<evidence type="ECO:0000313" key="11">
    <source>
        <dbReference type="Proteomes" id="UP000033618"/>
    </source>
</evidence>
<evidence type="ECO:0000313" key="10">
    <source>
        <dbReference type="EMBL" id="KKB61601.1"/>
    </source>
</evidence>
<name>A0A0F5JUT8_9BURK</name>
<evidence type="ECO:0000256" key="7">
    <source>
        <dbReference type="SAM" id="MobiDB-lite"/>
    </source>
</evidence>
<feature type="transmembrane region" description="Helical" evidence="8">
    <location>
        <begin position="6"/>
        <end position="25"/>
    </location>
</feature>
<dbReference type="EMBL" id="LAQU01000037">
    <property type="protein sequence ID" value="KKB61601.1"/>
    <property type="molecule type" value="Genomic_DNA"/>
</dbReference>
<keyword evidence="3" id="KW-0813">Transport</keyword>
<dbReference type="GO" id="GO:1902600">
    <property type="term" value="P:proton transmembrane transport"/>
    <property type="evidence" value="ECO:0007669"/>
    <property type="project" value="InterPro"/>
</dbReference>
<evidence type="ECO:0000259" key="9">
    <source>
        <dbReference type="Pfam" id="PF00999"/>
    </source>
</evidence>